<keyword evidence="4" id="KW-0808">Transferase</keyword>
<dbReference type="PROSITE" id="PS50109">
    <property type="entry name" value="HIS_KIN"/>
    <property type="match status" value="1"/>
</dbReference>
<reference evidence="10" key="1">
    <citation type="journal article" date="2019" name="Int. J. Syst. Evol. Microbiol.">
        <title>The Global Catalogue of Microorganisms (GCM) 10K type strain sequencing project: providing services to taxonomists for standard genome sequencing and annotation.</title>
        <authorList>
            <consortium name="The Broad Institute Genomics Platform"/>
            <consortium name="The Broad Institute Genome Sequencing Center for Infectious Disease"/>
            <person name="Wu L."/>
            <person name="Ma J."/>
        </authorList>
    </citation>
    <scope>NUCLEOTIDE SEQUENCE [LARGE SCALE GENOMIC DNA]</scope>
    <source>
        <strain evidence="10">CGMCC 4.7106</strain>
    </source>
</reference>
<keyword evidence="9" id="KW-0547">Nucleotide-binding</keyword>
<feature type="domain" description="Histidine kinase" evidence="8">
    <location>
        <begin position="186"/>
        <end position="391"/>
    </location>
</feature>
<protein>
    <recommendedName>
        <fullName evidence="2">histidine kinase</fullName>
        <ecNumber evidence="2">2.7.13.3</ecNumber>
    </recommendedName>
</protein>
<evidence type="ECO:0000256" key="4">
    <source>
        <dbReference type="ARBA" id="ARBA00022679"/>
    </source>
</evidence>
<dbReference type="CDD" id="cd00075">
    <property type="entry name" value="HATPase"/>
    <property type="match status" value="1"/>
</dbReference>
<dbReference type="Pfam" id="PF08448">
    <property type="entry name" value="PAS_4"/>
    <property type="match status" value="1"/>
</dbReference>
<dbReference type="InterPro" id="IPR003594">
    <property type="entry name" value="HATPase_dom"/>
</dbReference>
<sequence length="394" mass="43709">MGAKLDYAAVFDAIPTPCTVVTPDLVIVAVNDACLRATRRTREEVLGRSILTAFASPPGFVEALRTSLEQVTSTGEMDVIPLVRHDVEAERRGELEEHHWNLVHVPVFDRGRRLSWIMCWAEDITPLLGDAPDARHDGDEQEPHIHRRARDLVELSSRLKQAYRQEQQTVSALHEAIEHQQRFLFDATHDLRNPITGLMTELEVALTESDAGMHPTLRKLHRDVERLDAIVGDLLALARLYTATPPATDRVDLGRLVVQELEEHPPSGEVITRLDPGVVVRASRVRLARVLSNLVANAERHTTSKIEIVVTADPPSAFLEVIDDGPGIPPADREKVFHRMYRRADARAKDPRGSGFGLAIGREIAQAYGGDLYVADHPGGARLVLRLPLAQAQS</sequence>
<gene>
    <name evidence="9" type="ORF">ACFPUY_30645</name>
</gene>
<dbReference type="PANTHER" id="PTHR45436:SF5">
    <property type="entry name" value="SENSOR HISTIDINE KINASE TRCS"/>
    <property type="match status" value="1"/>
</dbReference>
<evidence type="ECO:0000256" key="7">
    <source>
        <dbReference type="ARBA" id="ARBA00022989"/>
    </source>
</evidence>
<dbReference type="EC" id="2.7.13.3" evidence="2"/>
<dbReference type="InterPro" id="IPR005467">
    <property type="entry name" value="His_kinase_dom"/>
</dbReference>
<dbReference type="Pfam" id="PF02518">
    <property type="entry name" value="HATPase_c"/>
    <property type="match status" value="1"/>
</dbReference>
<dbReference type="CDD" id="cd00130">
    <property type="entry name" value="PAS"/>
    <property type="match status" value="1"/>
</dbReference>
<dbReference type="GO" id="GO:0005524">
    <property type="term" value="F:ATP binding"/>
    <property type="evidence" value="ECO:0007669"/>
    <property type="project" value="UniProtKB-KW"/>
</dbReference>
<dbReference type="RefSeq" id="WP_219545259.1">
    <property type="nucleotide sequence ID" value="NZ_JAHKRN010000014.1"/>
</dbReference>
<dbReference type="EMBL" id="JBHSNW010000019">
    <property type="protein sequence ID" value="MFC5819480.1"/>
    <property type="molecule type" value="Genomic_DNA"/>
</dbReference>
<dbReference type="SMART" id="SM00387">
    <property type="entry name" value="HATPase_c"/>
    <property type="match status" value="1"/>
</dbReference>
<keyword evidence="10" id="KW-1185">Reference proteome</keyword>
<evidence type="ECO:0000259" key="8">
    <source>
        <dbReference type="PROSITE" id="PS50109"/>
    </source>
</evidence>
<keyword evidence="9" id="KW-0067">ATP-binding</keyword>
<dbReference type="SMART" id="SM00091">
    <property type="entry name" value="PAS"/>
    <property type="match status" value="1"/>
</dbReference>
<dbReference type="InterPro" id="IPR000014">
    <property type="entry name" value="PAS"/>
</dbReference>
<dbReference type="InterPro" id="IPR003661">
    <property type="entry name" value="HisK_dim/P_dom"/>
</dbReference>
<accession>A0ABW1C3D2</accession>
<dbReference type="InterPro" id="IPR050428">
    <property type="entry name" value="TCS_sensor_his_kinase"/>
</dbReference>
<evidence type="ECO:0000256" key="6">
    <source>
        <dbReference type="ARBA" id="ARBA00022777"/>
    </source>
</evidence>
<keyword evidence="7" id="KW-0472">Membrane</keyword>
<keyword evidence="6" id="KW-0418">Kinase</keyword>
<evidence type="ECO:0000313" key="9">
    <source>
        <dbReference type="EMBL" id="MFC5819480.1"/>
    </source>
</evidence>
<proteinExistence type="predicted"/>
<keyword evidence="5" id="KW-0812">Transmembrane</keyword>
<dbReference type="CDD" id="cd00082">
    <property type="entry name" value="HisKA"/>
    <property type="match status" value="1"/>
</dbReference>
<organism evidence="9 10">
    <name type="scientific">Nonomuraea harbinensis</name>
    <dbReference type="NCBI Taxonomy" id="1286938"/>
    <lineage>
        <taxon>Bacteria</taxon>
        <taxon>Bacillati</taxon>
        <taxon>Actinomycetota</taxon>
        <taxon>Actinomycetes</taxon>
        <taxon>Streptosporangiales</taxon>
        <taxon>Streptosporangiaceae</taxon>
        <taxon>Nonomuraea</taxon>
    </lineage>
</organism>
<dbReference type="InterPro" id="IPR013656">
    <property type="entry name" value="PAS_4"/>
</dbReference>
<keyword evidence="7" id="KW-1133">Transmembrane helix</keyword>
<name>A0ABW1C3D2_9ACTN</name>
<evidence type="ECO:0000256" key="2">
    <source>
        <dbReference type="ARBA" id="ARBA00012438"/>
    </source>
</evidence>
<dbReference type="PANTHER" id="PTHR45436">
    <property type="entry name" value="SENSOR HISTIDINE KINASE YKOH"/>
    <property type="match status" value="1"/>
</dbReference>
<evidence type="ECO:0000313" key="10">
    <source>
        <dbReference type="Proteomes" id="UP001596096"/>
    </source>
</evidence>
<keyword evidence="3" id="KW-0597">Phosphoprotein</keyword>
<comment type="caution">
    <text evidence="9">The sequence shown here is derived from an EMBL/GenBank/DDBJ whole genome shotgun (WGS) entry which is preliminary data.</text>
</comment>
<dbReference type="Proteomes" id="UP001596096">
    <property type="component" value="Unassembled WGS sequence"/>
</dbReference>
<evidence type="ECO:0000256" key="5">
    <source>
        <dbReference type="ARBA" id="ARBA00022692"/>
    </source>
</evidence>
<comment type="catalytic activity">
    <reaction evidence="1">
        <text>ATP + protein L-histidine = ADP + protein N-phospho-L-histidine.</text>
        <dbReference type="EC" id="2.7.13.3"/>
    </reaction>
</comment>
<dbReference type="Pfam" id="PF00512">
    <property type="entry name" value="HisKA"/>
    <property type="match status" value="1"/>
</dbReference>
<evidence type="ECO:0000256" key="1">
    <source>
        <dbReference type="ARBA" id="ARBA00000085"/>
    </source>
</evidence>
<dbReference type="SMART" id="SM00388">
    <property type="entry name" value="HisKA"/>
    <property type="match status" value="1"/>
</dbReference>
<evidence type="ECO:0000256" key="3">
    <source>
        <dbReference type="ARBA" id="ARBA00022553"/>
    </source>
</evidence>